<dbReference type="PANTHER" id="PTHR47186">
    <property type="entry name" value="LEUCINE-RICH REPEAT-CONTAINING PROTEIN 57"/>
    <property type="match status" value="1"/>
</dbReference>
<dbReference type="EMBL" id="OIVN01000658">
    <property type="protein sequence ID" value="SPC83607.1"/>
    <property type="molecule type" value="Genomic_DNA"/>
</dbReference>
<feature type="domain" description="Disease resistance N-terminal" evidence="5">
    <location>
        <begin position="15"/>
        <end position="101"/>
    </location>
</feature>
<evidence type="ECO:0000256" key="1">
    <source>
        <dbReference type="ARBA" id="ARBA00022737"/>
    </source>
</evidence>
<accession>A0A2N9EXY2</accession>
<keyword evidence="2" id="KW-0547">Nucleotide-binding</keyword>
<evidence type="ECO:0000256" key="3">
    <source>
        <dbReference type="ARBA" id="ARBA00022821"/>
    </source>
</evidence>
<protein>
    <recommendedName>
        <fullName evidence="8">Rx N-terminal domain-containing protein</fullName>
    </recommendedName>
</protein>
<dbReference type="GO" id="GO:0043531">
    <property type="term" value="F:ADP binding"/>
    <property type="evidence" value="ECO:0007669"/>
    <property type="project" value="InterPro"/>
</dbReference>
<feature type="domain" description="NB-ARC" evidence="4">
    <location>
        <begin position="176"/>
        <end position="223"/>
    </location>
</feature>
<dbReference type="InterPro" id="IPR041118">
    <property type="entry name" value="Rx_N"/>
</dbReference>
<dbReference type="InterPro" id="IPR032675">
    <property type="entry name" value="LRR_dom_sf"/>
</dbReference>
<dbReference type="InterPro" id="IPR002182">
    <property type="entry name" value="NB-ARC"/>
</dbReference>
<reference evidence="7" key="1">
    <citation type="submission" date="2018-02" db="EMBL/GenBank/DDBJ databases">
        <authorList>
            <person name="Cohen D.B."/>
            <person name="Kent A.D."/>
        </authorList>
    </citation>
    <scope>NUCLEOTIDE SEQUENCE</scope>
</reference>
<evidence type="ECO:0000259" key="6">
    <source>
        <dbReference type="Pfam" id="PF23598"/>
    </source>
</evidence>
<organism evidence="7">
    <name type="scientific">Fagus sylvatica</name>
    <name type="common">Beechnut</name>
    <dbReference type="NCBI Taxonomy" id="28930"/>
    <lineage>
        <taxon>Eukaryota</taxon>
        <taxon>Viridiplantae</taxon>
        <taxon>Streptophyta</taxon>
        <taxon>Embryophyta</taxon>
        <taxon>Tracheophyta</taxon>
        <taxon>Spermatophyta</taxon>
        <taxon>Magnoliopsida</taxon>
        <taxon>eudicotyledons</taxon>
        <taxon>Gunneridae</taxon>
        <taxon>Pentapetalae</taxon>
        <taxon>rosids</taxon>
        <taxon>fabids</taxon>
        <taxon>Fagales</taxon>
        <taxon>Fagaceae</taxon>
        <taxon>Fagus</taxon>
    </lineage>
</organism>
<dbReference type="SUPFAM" id="SSF52540">
    <property type="entry name" value="P-loop containing nucleoside triphosphate hydrolases"/>
    <property type="match status" value="1"/>
</dbReference>
<evidence type="ECO:0000259" key="5">
    <source>
        <dbReference type="Pfam" id="PF18052"/>
    </source>
</evidence>
<dbReference type="PANTHER" id="PTHR47186:SF18">
    <property type="entry name" value="RX N-TERMINAL DOMAIN-CONTAINING PROTEIN"/>
    <property type="match status" value="1"/>
</dbReference>
<evidence type="ECO:0008006" key="8">
    <source>
        <dbReference type="Google" id="ProtNLM"/>
    </source>
</evidence>
<keyword evidence="3" id="KW-0611">Plant defense</keyword>
<gene>
    <name evidence="7" type="ORF">FSB_LOCUS11489</name>
</gene>
<evidence type="ECO:0000313" key="7">
    <source>
        <dbReference type="EMBL" id="SPC83607.1"/>
    </source>
</evidence>
<dbReference type="Pfam" id="PF18052">
    <property type="entry name" value="Rx_N"/>
    <property type="match status" value="1"/>
</dbReference>
<name>A0A2N9EXY2_FAGSY</name>
<dbReference type="InterPro" id="IPR055414">
    <property type="entry name" value="LRR_R13L4/SHOC2-like"/>
</dbReference>
<dbReference type="InterPro" id="IPR027417">
    <property type="entry name" value="P-loop_NTPase"/>
</dbReference>
<proteinExistence type="predicted"/>
<sequence length="444" mass="50231">MALKFVGQEIASAVIGLVVEKVPSVLNYFKGKKLNDESLQKLKIMLISANAVLIDAEVKEITNPAVKEWLDELKDAVYDAEDLFDEIATEALRCKIEAESQTGKRKYSDFVNSFDEGLESDLEKILHKLEYITQQKDVLGLKEVAGEVPLPSSRLTTSCPEKCVYGRDLDREVIFKMLQSDDAGGDEICVVPIVGMGGIGKTTLARLLYNDSRVNETFDLKAWNLEIPYEAKGLRTFIGGDELFYSWHNNGNIGKMIDELVQAFKCLRVLSLSNISELPDSVGALKHLRYLDIGDTEIKHLPDSLCSLYNLLVLILSPYITKLPTHMCKLINLRHLDIDTYEVKLEEMPPQMGKLKNLRKLPFFIVGKNGGYNARELGELLRQLSGKLIISNLEYVHCTKDATEVMLKDKQDLSELELKWKYDHDTDDSEKERNEILHSAIWCP</sequence>
<dbReference type="AlphaFoldDB" id="A0A2N9EXY2"/>
<dbReference type="Pfam" id="PF00931">
    <property type="entry name" value="NB-ARC"/>
    <property type="match status" value="1"/>
</dbReference>
<dbReference type="Gene3D" id="3.80.10.10">
    <property type="entry name" value="Ribonuclease Inhibitor"/>
    <property type="match status" value="1"/>
</dbReference>
<dbReference type="SUPFAM" id="SSF52058">
    <property type="entry name" value="L domain-like"/>
    <property type="match status" value="1"/>
</dbReference>
<evidence type="ECO:0000259" key="4">
    <source>
        <dbReference type="Pfam" id="PF00931"/>
    </source>
</evidence>
<dbReference type="GO" id="GO:0051707">
    <property type="term" value="P:response to other organism"/>
    <property type="evidence" value="ECO:0007669"/>
    <property type="project" value="UniProtKB-ARBA"/>
</dbReference>
<dbReference type="Gene3D" id="1.20.5.4130">
    <property type="match status" value="1"/>
</dbReference>
<dbReference type="Gene3D" id="3.40.50.300">
    <property type="entry name" value="P-loop containing nucleotide triphosphate hydrolases"/>
    <property type="match status" value="1"/>
</dbReference>
<feature type="domain" description="Disease resistance R13L4/SHOC-2-like LRR" evidence="6">
    <location>
        <begin position="261"/>
        <end position="421"/>
    </location>
</feature>
<evidence type="ECO:0000256" key="2">
    <source>
        <dbReference type="ARBA" id="ARBA00022741"/>
    </source>
</evidence>
<dbReference type="Pfam" id="PF23598">
    <property type="entry name" value="LRR_14"/>
    <property type="match status" value="1"/>
</dbReference>
<dbReference type="GO" id="GO:0006952">
    <property type="term" value="P:defense response"/>
    <property type="evidence" value="ECO:0007669"/>
    <property type="project" value="UniProtKB-KW"/>
</dbReference>
<keyword evidence="1" id="KW-0677">Repeat</keyword>